<dbReference type="EMBL" id="JAAABM010000018">
    <property type="protein sequence ID" value="KAF7672033.1"/>
    <property type="molecule type" value="Genomic_DNA"/>
</dbReference>
<evidence type="ECO:0000313" key="2">
    <source>
        <dbReference type="Proteomes" id="UP000596902"/>
    </source>
</evidence>
<reference evidence="1" key="1">
    <citation type="submission" date="2020-01" db="EMBL/GenBank/DDBJ databases">
        <authorList>
            <person name="Feng Z.H.Z."/>
        </authorList>
    </citation>
    <scope>NUCLEOTIDE SEQUENCE</scope>
    <source>
        <strain evidence="1">CBS107.38</strain>
    </source>
</reference>
<gene>
    <name evidence="1" type="ORF">GT037_009932</name>
</gene>
<organism evidence="1 2">
    <name type="scientific">Alternaria burnsii</name>
    <dbReference type="NCBI Taxonomy" id="1187904"/>
    <lineage>
        <taxon>Eukaryota</taxon>
        <taxon>Fungi</taxon>
        <taxon>Dikarya</taxon>
        <taxon>Ascomycota</taxon>
        <taxon>Pezizomycotina</taxon>
        <taxon>Dothideomycetes</taxon>
        <taxon>Pleosporomycetidae</taxon>
        <taxon>Pleosporales</taxon>
        <taxon>Pleosporineae</taxon>
        <taxon>Pleosporaceae</taxon>
        <taxon>Alternaria</taxon>
        <taxon>Alternaria sect. Alternaria</taxon>
    </lineage>
</organism>
<accession>A0A8H7AZS9</accession>
<comment type="caution">
    <text evidence="1">The sequence shown here is derived from an EMBL/GenBank/DDBJ whole genome shotgun (WGS) entry which is preliminary data.</text>
</comment>
<keyword evidence="2" id="KW-1185">Reference proteome</keyword>
<name>A0A8H7AZS9_9PLEO</name>
<dbReference type="RefSeq" id="XP_038782393.1">
    <property type="nucleotide sequence ID" value="XM_038934979.1"/>
</dbReference>
<proteinExistence type="predicted"/>
<dbReference type="GeneID" id="62208157"/>
<dbReference type="AlphaFoldDB" id="A0A8H7AZS9"/>
<protein>
    <submittedName>
        <fullName evidence="1">Uncharacterized protein</fullName>
    </submittedName>
</protein>
<evidence type="ECO:0000313" key="1">
    <source>
        <dbReference type="EMBL" id="KAF7672033.1"/>
    </source>
</evidence>
<dbReference type="Proteomes" id="UP000596902">
    <property type="component" value="Unassembled WGS sequence"/>
</dbReference>
<sequence length="93" mass="9782">MTAPAVHVGVIPVPHFETSPTTVSIGGSSQRAFAAGHVTSRPLRIGPSSAQTKPYQSPVCVSSPAQAIRTLLNPTLAQPRFPGDVRTHRAMLD</sequence>
<reference evidence="1" key="2">
    <citation type="submission" date="2020-08" db="EMBL/GenBank/DDBJ databases">
        <title>Draft Genome Sequence of Cumin Blight Pathogen Alternaria burnsii.</title>
        <authorList>
            <person name="Feng Z."/>
        </authorList>
    </citation>
    <scope>NUCLEOTIDE SEQUENCE</scope>
    <source>
        <strain evidence="1">CBS107.38</strain>
    </source>
</reference>